<proteinExistence type="predicted"/>
<evidence type="ECO:0000313" key="2">
    <source>
        <dbReference type="EMBL" id="KAF0541214.1"/>
    </source>
</evidence>
<dbReference type="AlphaFoldDB" id="A0A8H4AX55"/>
<feature type="compositionally biased region" description="Basic and acidic residues" evidence="1">
    <location>
        <begin position="71"/>
        <end position="85"/>
    </location>
</feature>
<sequence length="91" mass="10441">MGMLFEFCDSDGQDNSEKCSKRVKNDKLSEQYDPKCYQQNGIGIETDKFKTLILYQGSVDMDNDQPTICAENDRDQKRPLQESSRKSVSYG</sequence>
<feature type="region of interest" description="Disordered" evidence="1">
    <location>
        <begin position="62"/>
        <end position="91"/>
    </location>
</feature>
<evidence type="ECO:0000313" key="3">
    <source>
        <dbReference type="Proteomes" id="UP000439903"/>
    </source>
</evidence>
<gene>
    <name evidence="2" type="ORF">F8M41_005594</name>
</gene>
<protein>
    <submittedName>
        <fullName evidence="2">Uncharacterized protein</fullName>
    </submittedName>
</protein>
<dbReference type="EMBL" id="WTPW01000154">
    <property type="protein sequence ID" value="KAF0541214.1"/>
    <property type="molecule type" value="Genomic_DNA"/>
</dbReference>
<keyword evidence="3" id="KW-1185">Reference proteome</keyword>
<accession>A0A8H4AX55</accession>
<dbReference type="Proteomes" id="UP000439903">
    <property type="component" value="Unassembled WGS sequence"/>
</dbReference>
<organism evidence="2 3">
    <name type="scientific">Gigaspora margarita</name>
    <dbReference type="NCBI Taxonomy" id="4874"/>
    <lineage>
        <taxon>Eukaryota</taxon>
        <taxon>Fungi</taxon>
        <taxon>Fungi incertae sedis</taxon>
        <taxon>Mucoromycota</taxon>
        <taxon>Glomeromycotina</taxon>
        <taxon>Glomeromycetes</taxon>
        <taxon>Diversisporales</taxon>
        <taxon>Gigasporaceae</taxon>
        <taxon>Gigaspora</taxon>
    </lineage>
</organism>
<name>A0A8H4AX55_GIGMA</name>
<evidence type="ECO:0000256" key="1">
    <source>
        <dbReference type="SAM" id="MobiDB-lite"/>
    </source>
</evidence>
<comment type="caution">
    <text evidence="2">The sequence shown here is derived from an EMBL/GenBank/DDBJ whole genome shotgun (WGS) entry which is preliminary data.</text>
</comment>
<reference evidence="2 3" key="1">
    <citation type="journal article" date="2019" name="Environ. Microbiol.">
        <title>At the nexus of three kingdoms: the genome of the mycorrhizal fungus Gigaspora margarita provides insights into plant, endobacterial and fungal interactions.</title>
        <authorList>
            <person name="Venice F."/>
            <person name="Ghignone S."/>
            <person name="Salvioli di Fossalunga A."/>
            <person name="Amselem J."/>
            <person name="Novero M."/>
            <person name="Xianan X."/>
            <person name="Sedzielewska Toro K."/>
            <person name="Morin E."/>
            <person name="Lipzen A."/>
            <person name="Grigoriev I.V."/>
            <person name="Henrissat B."/>
            <person name="Martin F.M."/>
            <person name="Bonfante P."/>
        </authorList>
    </citation>
    <scope>NUCLEOTIDE SEQUENCE [LARGE SCALE GENOMIC DNA]</scope>
    <source>
        <strain evidence="2 3">BEG34</strain>
    </source>
</reference>